<proteinExistence type="predicted"/>
<dbReference type="EMBL" id="MLFT02000006">
    <property type="protein sequence ID" value="PHT44972.1"/>
    <property type="molecule type" value="Genomic_DNA"/>
</dbReference>
<organism evidence="2 3">
    <name type="scientific">Capsicum baccatum</name>
    <name type="common">Peruvian pepper</name>
    <dbReference type="NCBI Taxonomy" id="33114"/>
    <lineage>
        <taxon>Eukaryota</taxon>
        <taxon>Viridiplantae</taxon>
        <taxon>Streptophyta</taxon>
        <taxon>Embryophyta</taxon>
        <taxon>Tracheophyta</taxon>
        <taxon>Spermatophyta</taxon>
        <taxon>Magnoliopsida</taxon>
        <taxon>eudicotyledons</taxon>
        <taxon>Gunneridae</taxon>
        <taxon>Pentapetalae</taxon>
        <taxon>asterids</taxon>
        <taxon>lamiids</taxon>
        <taxon>Solanales</taxon>
        <taxon>Solanaceae</taxon>
        <taxon>Solanoideae</taxon>
        <taxon>Capsiceae</taxon>
        <taxon>Capsicum</taxon>
    </lineage>
</organism>
<feature type="region of interest" description="Disordered" evidence="1">
    <location>
        <begin position="50"/>
        <end position="175"/>
    </location>
</feature>
<reference evidence="2 3" key="1">
    <citation type="journal article" date="2017" name="Genome Biol.">
        <title>New reference genome sequences of hot pepper reveal the massive evolution of plant disease-resistance genes by retroduplication.</title>
        <authorList>
            <person name="Kim S."/>
            <person name="Park J."/>
            <person name="Yeom S.I."/>
            <person name="Kim Y.M."/>
            <person name="Seo E."/>
            <person name="Kim K.T."/>
            <person name="Kim M.S."/>
            <person name="Lee J.M."/>
            <person name="Cheong K."/>
            <person name="Shin H.S."/>
            <person name="Kim S.B."/>
            <person name="Han K."/>
            <person name="Lee J."/>
            <person name="Park M."/>
            <person name="Lee H.A."/>
            <person name="Lee H.Y."/>
            <person name="Lee Y."/>
            <person name="Oh S."/>
            <person name="Lee J.H."/>
            <person name="Choi E."/>
            <person name="Choi E."/>
            <person name="Lee S.E."/>
            <person name="Jeon J."/>
            <person name="Kim H."/>
            <person name="Choi G."/>
            <person name="Song H."/>
            <person name="Lee J."/>
            <person name="Lee S.C."/>
            <person name="Kwon J.K."/>
            <person name="Lee H.Y."/>
            <person name="Koo N."/>
            <person name="Hong Y."/>
            <person name="Kim R.W."/>
            <person name="Kang W.H."/>
            <person name="Huh J.H."/>
            <person name="Kang B.C."/>
            <person name="Yang T.J."/>
            <person name="Lee Y.H."/>
            <person name="Bennetzen J.L."/>
            <person name="Choi D."/>
        </authorList>
    </citation>
    <scope>NUCLEOTIDE SEQUENCE [LARGE SCALE GENOMIC DNA]</scope>
    <source>
        <strain evidence="3">cv. PBC81</strain>
    </source>
</reference>
<evidence type="ECO:0000256" key="1">
    <source>
        <dbReference type="SAM" id="MobiDB-lite"/>
    </source>
</evidence>
<name>A0A2G2WIC3_CAPBA</name>
<dbReference type="Proteomes" id="UP000224567">
    <property type="component" value="Unassembled WGS sequence"/>
</dbReference>
<feature type="compositionally biased region" description="Low complexity" evidence="1">
    <location>
        <begin position="118"/>
        <end position="150"/>
    </location>
</feature>
<dbReference type="OrthoDB" id="1322939at2759"/>
<sequence length="175" mass="19265">MGIRRDLWVGENDECEFVSFAIPKNKKVAFLKTLKNISVPEDMPRFKRLQKKQKLGPSVSTSQSIESTPSFLDKTNLSLPIQHAPQPSRLVYSTSHPAPVDQDTPHLDPTVFPKSQPSLSVHLTSHLSSIGRDSSQPSPISQDSSQPSPIGRYLSQPSPIGWNSSQPSHVGRDSS</sequence>
<evidence type="ECO:0000313" key="2">
    <source>
        <dbReference type="EMBL" id="PHT44972.1"/>
    </source>
</evidence>
<evidence type="ECO:0000313" key="3">
    <source>
        <dbReference type="Proteomes" id="UP000224567"/>
    </source>
</evidence>
<feature type="compositionally biased region" description="Polar residues" evidence="1">
    <location>
        <begin position="155"/>
        <end position="168"/>
    </location>
</feature>
<reference evidence="3" key="2">
    <citation type="journal article" date="2017" name="J. Anim. Genet.">
        <title>Multiple reference genome sequences of hot pepper reveal the massive evolution of plant disease resistance genes by retroduplication.</title>
        <authorList>
            <person name="Kim S."/>
            <person name="Park J."/>
            <person name="Yeom S.-I."/>
            <person name="Kim Y.-M."/>
            <person name="Seo E."/>
            <person name="Kim K.-T."/>
            <person name="Kim M.-S."/>
            <person name="Lee J.M."/>
            <person name="Cheong K."/>
            <person name="Shin H.-S."/>
            <person name="Kim S.-B."/>
            <person name="Han K."/>
            <person name="Lee J."/>
            <person name="Park M."/>
            <person name="Lee H.-A."/>
            <person name="Lee H.-Y."/>
            <person name="Lee Y."/>
            <person name="Oh S."/>
            <person name="Lee J.H."/>
            <person name="Choi E."/>
            <person name="Choi E."/>
            <person name="Lee S.E."/>
            <person name="Jeon J."/>
            <person name="Kim H."/>
            <person name="Choi G."/>
            <person name="Song H."/>
            <person name="Lee J."/>
            <person name="Lee S.-C."/>
            <person name="Kwon J.-K."/>
            <person name="Lee H.-Y."/>
            <person name="Koo N."/>
            <person name="Hong Y."/>
            <person name="Kim R.W."/>
            <person name="Kang W.-H."/>
            <person name="Huh J.H."/>
            <person name="Kang B.-C."/>
            <person name="Yang T.-J."/>
            <person name="Lee Y.-H."/>
            <person name="Bennetzen J.L."/>
            <person name="Choi D."/>
        </authorList>
    </citation>
    <scope>NUCLEOTIDE SEQUENCE [LARGE SCALE GENOMIC DNA]</scope>
    <source>
        <strain evidence="3">cv. PBC81</strain>
    </source>
</reference>
<protein>
    <submittedName>
        <fullName evidence="2">Uncharacterized protein</fullName>
    </submittedName>
</protein>
<dbReference type="AlphaFoldDB" id="A0A2G2WIC3"/>
<comment type="caution">
    <text evidence="2">The sequence shown here is derived from an EMBL/GenBank/DDBJ whole genome shotgun (WGS) entry which is preliminary data.</text>
</comment>
<gene>
    <name evidence="2" type="ORF">CQW23_14130</name>
</gene>
<feature type="compositionally biased region" description="Polar residues" evidence="1">
    <location>
        <begin position="58"/>
        <end position="79"/>
    </location>
</feature>
<keyword evidence="3" id="KW-1185">Reference proteome</keyword>
<accession>A0A2G2WIC3</accession>